<comment type="caution">
    <text evidence="1">The sequence shown here is derived from an EMBL/GenBank/DDBJ whole genome shotgun (WGS) entry which is preliminary data.</text>
</comment>
<evidence type="ECO:0000313" key="1">
    <source>
        <dbReference type="EMBL" id="MDT0476204.1"/>
    </source>
</evidence>
<organism evidence="1 2">
    <name type="scientific">Streptomyces hintoniae</name>
    <dbReference type="NCBI Taxonomy" id="3075521"/>
    <lineage>
        <taxon>Bacteria</taxon>
        <taxon>Bacillati</taxon>
        <taxon>Actinomycetota</taxon>
        <taxon>Actinomycetes</taxon>
        <taxon>Kitasatosporales</taxon>
        <taxon>Streptomycetaceae</taxon>
        <taxon>Streptomyces</taxon>
    </lineage>
</organism>
<sequence>MSQDPRHVPHRLHSALQMATGLLDLPLTGPQLEALALELTGPVRALIAEAVDQADGDSPVRYAIAPASGSVEDYEVSEYAGCTTRVALDADMDSPAGTAAFKCRRQPDCKDVAIHDAHTATVTVEPGSMDSWRWWLVQFGIDPTTVTADGAVSVATGTHSGATVRLRGIGIQVLASATRLQSYIAPAAR</sequence>
<gene>
    <name evidence="1" type="ORF">RM863_29175</name>
</gene>
<evidence type="ECO:0000313" key="2">
    <source>
        <dbReference type="Proteomes" id="UP001180489"/>
    </source>
</evidence>
<evidence type="ECO:0008006" key="3">
    <source>
        <dbReference type="Google" id="ProtNLM"/>
    </source>
</evidence>
<dbReference type="Proteomes" id="UP001180489">
    <property type="component" value="Unassembled WGS sequence"/>
</dbReference>
<reference evidence="1" key="1">
    <citation type="submission" date="2024-05" db="EMBL/GenBank/DDBJ databases">
        <title>30 novel species of actinomycetes from the DSMZ collection.</title>
        <authorList>
            <person name="Nouioui I."/>
        </authorList>
    </citation>
    <scope>NUCLEOTIDE SEQUENCE</scope>
    <source>
        <strain evidence="1">DSM 41014</strain>
    </source>
</reference>
<keyword evidence="2" id="KW-1185">Reference proteome</keyword>
<dbReference type="EMBL" id="JAVRFF010000039">
    <property type="protein sequence ID" value="MDT0476204.1"/>
    <property type="molecule type" value="Genomic_DNA"/>
</dbReference>
<accession>A0ABU2USQ1</accession>
<name>A0ABU2USQ1_9ACTN</name>
<proteinExistence type="predicted"/>
<protein>
    <recommendedName>
        <fullName evidence="3">SCP2 domain-containing protein</fullName>
    </recommendedName>
</protein>
<dbReference type="RefSeq" id="WP_311636918.1">
    <property type="nucleotide sequence ID" value="NZ_JAVRFF010000039.1"/>
</dbReference>